<gene>
    <name evidence="1" type="ORF">BF93_07135</name>
</gene>
<dbReference type="Proteomes" id="UP000023067">
    <property type="component" value="Unassembled WGS sequence"/>
</dbReference>
<dbReference type="HOGENOM" id="CLU_1335391_0_0_11"/>
<dbReference type="AlphaFoldDB" id="Z9JYB4"/>
<sequence>MRIHEPPAPGTVLDLPLSPAPGDVAQVRVLAAARRDLLTAPDPAPALRRFADAVLVEVSFRGRDLLPGAWVDDSLGSLARRPRPSPVDPARIRFPAVVLGEGRGSVLAWGETSWPLPLDGSVQVPASCRPGVHRAAELRRLALTALGRRAEVALTRWREEQFDVPWHDVRLVPHAAWWFDIAQVPREMRYADAARGQGRSPERFVLTPSS</sequence>
<comment type="caution">
    <text evidence="1">The sequence shown here is derived from an EMBL/GenBank/DDBJ whole genome shotgun (WGS) entry which is preliminary data.</text>
</comment>
<evidence type="ECO:0000313" key="2">
    <source>
        <dbReference type="Proteomes" id="UP000023067"/>
    </source>
</evidence>
<dbReference type="RefSeq" id="WP_038370252.1">
    <property type="nucleotide sequence ID" value="NZ_KK069988.1"/>
</dbReference>
<reference evidence="1 2" key="1">
    <citation type="submission" date="2014-02" db="EMBL/GenBank/DDBJ databases">
        <title>Genome sequence of Brachybacterium phenoliresistens strain W13A50.</title>
        <authorList>
            <person name="Wang X."/>
        </authorList>
    </citation>
    <scope>NUCLEOTIDE SEQUENCE [LARGE SCALE GENOMIC DNA]</scope>
    <source>
        <strain evidence="1 2">W13A50</strain>
    </source>
</reference>
<dbReference type="OrthoDB" id="4791868at2"/>
<keyword evidence="2" id="KW-1185">Reference proteome</keyword>
<dbReference type="EMBL" id="JDYK01000002">
    <property type="protein sequence ID" value="EWS82787.1"/>
    <property type="molecule type" value="Genomic_DNA"/>
</dbReference>
<evidence type="ECO:0000313" key="1">
    <source>
        <dbReference type="EMBL" id="EWS82787.1"/>
    </source>
</evidence>
<dbReference type="STRING" id="396014.BF93_07135"/>
<organism evidence="1 2">
    <name type="scientific">Brachybacterium phenoliresistens</name>
    <dbReference type="NCBI Taxonomy" id="396014"/>
    <lineage>
        <taxon>Bacteria</taxon>
        <taxon>Bacillati</taxon>
        <taxon>Actinomycetota</taxon>
        <taxon>Actinomycetes</taxon>
        <taxon>Micrococcales</taxon>
        <taxon>Dermabacteraceae</taxon>
        <taxon>Brachybacterium</taxon>
    </lineage>
</organism>
<protein>
    <submittedName>
        <fullName evidence="1">Uncharacterized protein</fullName>
    </submittedName>
</protein>
<dbReference type="eggNOG" id="ENOG5031DW7">
    <property type="taxonomic scope" value="Bacteria"/>
</dbReference>
<dbReference type="PATRIC" id="fig|396014.3.peg.417"/>
<accession>Z9JYB4</accession>
<proteinExistence type="predicted"/>
<name>Z9JYB4_9MICO</name>